<evidence type="ECO:0000313" key="4">
    <source>
        <dbReference type="Proteomes" id="UP001208570"/>
    </source>
</evidence>
<keyword evidence="2" id="KW-0812">Transmembrane</keyword>
<sequence length="285" mass="33484">MANTGEKKEIFIRVVFIKIGEINTLQENFFADAFVQARWRESKLDGKGAKGEEVEFAERDKYWNPSIYVDNCIGEPKESIWHQVHYDSSGSAYIVEKRRIKGLFFEKMELKSYPFDTQIFIGILLFTTFAVDVTLVQNRLQISFILLLSNITFKFNIAQMLPKVSYLTLLDKYVILQMSMMFVVCLWHTAAFLLYSLNGDDEPLAIRYDKIAFIILIIIYFLFQLIFILYTVHLVKKRGKLFIVKEKKQTEMLNMMDQRTKKGNKRQILPKTTNDDNKMETKNEN</sequence>
<keyword evidence="4" id="KW-1185">Reference proteome</keyword>
<feature type="region of interest" description="Disordered" evidence="1">
    <location>
        <begin position="260"/>
        <end position="285"/>
    </location>
</feature>
<accession>A0AAD9JYS4</accession>
<feature type="transmembrane region" description="Helical" evidence="2">
    <location>
        <begin position="211"/>
        <end position="232"/>
    </location>
</feature>
<evidence type="ECO:0008006" key="5">
    <source>
        <dbReference type="Google" id="ProtNLM"/>
    </source>
</evidence>
<dbReference type="SUPFAM" id="SSF63712">
    <property type="entry name" value="Nicotinic receptor ligand binding domain-like"/>
    <property type="match status" value="1"/>
</dbReference>
<dbReference type="GO" id="GO:0005230">
    <property type="term" value="F:extracellular ligand-gated monoatomic ion channel activity"/>
    <property type="evidence" value="ECO:0007669"/>
    <property type="project" value="InterPro"/>
</dbReference>
<dbReference type="Proteomes" id="UP001208570">
    <property type="component" value="Unassembled WGS sequence"/>
</dbReference>
<evidence type="ECO:0000256" key="2">
    <source>
        <dbReference type="SAM" id="Phobius"/>
    </source>
</evidence>
<evidence type="ECO:0000313" key="3">
    <source>
        <dbReference type="EMBL" id="KAK2161180.1"/>
    </source>
</evidence>
<evidence type="ECO:0000256" key="1">
    <source>
        <dbReference type="SAM" id="MobiDB-lite"/>
    </source>
</evidence>
<gene>
    <name evidence="3" type="ORF">LSH36_120g06032</name>
</gene>
<reference evidence="3" key="1">
    <citation type="journal article" date="2023" name="Mol. Biol. Evol.">
        <title>Third-Generation Sequencing Reveals the Adaptive Role of the Epigenome in Three Deep-Sea Polychaetes.</title>
        <authorList>
            <person name="Perez M."/>
            <person name="Aroh O."/>
            <person name="Sun Y."/>
            <person name="Lan Y."/>
            <person name="Juniper S.K."/>
            <person name="Young C.R."/>
            <person name="Angers B."/>
            <person name="Qian P.Y."/>
        </authorList>
    </citation>
    <scope>NUCLEOTIDE SEQUENCE</scope>
    <source>
        <strain evidence="3">P08H-3</strain>
    </source>
</reference>
<dbReference type="EMBL" id="JAODUP010000120">
    <property type="protein sequence ID" value="KAK2161180.1"/>
    <property type="molecule type" value="Genomic_DNA"/>
</dbReference>
<feature type="transmembrane region" description="Helical" evidence="2">
    <location>
        <begin position="173"/>
        <end position="195"/>
    </location>
</feature>
<proteinExistence type="predicted"/>
<feature type="transmembrane region" description="Helical" evidence="2">
    <location>
        <begin position="142"/>
        <end position="161"/>
    </location>
</feature>
<dbReference type="AlphaFoldDB" id="A0AAD9JYS4"/>
<keyword evidence="2" id="KW-1133">Transmembrane helix</keyword>
<feature type="transmembrane region" description="Helical" evidence="2">
    <location>
        <begin position="117"/>
        <end position="136"/>
    </location>
</feature>
<feature type="compositionally biased region" description="Basic and acidic residues" evidence="1">
    <location>
        <begin position="273"/>
        <end position="285"/>
    </location>
</feature>
<comment type="caution">
    <text evidence="3">The sequence shown here is derived from an EMBL/GenBank/DDBJ whole genome shotgun (WGS) entry which is preliminary data.</text>
</comment>
<dbReference type="GO" id="GO:0016020">
    <property type="term" value="C:membrane"/>
    <property type="evidence" value="ECO:0007669"/>
    <property type="project" value="InterPro"/>
</dbReference>
<name>A0AAD9JYS4_9ANNE</name>
<dbReference type="InterPro" id="IPR036734">
    <property type="entry name" value="Neur_chan_lig-bd_sf"/>
</dbReference>
<keyword evidence="2" id="KW-0472">Membrane</keyword>
<protein>
    <recommendedName>
        <fullName evidence="5">Neurotransmitter-gated ion-channel ligand-binding domain-containing protein</fullName>
    </recommendedName>
</protein>
<organism evidence="3 4">
    <name type="scientific">Paralvinella palmiformis</name>
    <dbReference type="NCBI Taxonomy" id="53620"/>
    <lineage>
        <taxon>Eukaryota</taxon>
        <taxon>Metazoa</taxon>
        <taxon>Spiralia</taxon>
        <taxon>Lophotrochozoa</taxon>
        <taxon>Annelida</taxon>
        <taxon>Polychaeta</taxon>
        <taxon>Sedentaria</taxon>
        <taxon>Canalipalpata</taxon>
        <taxon>Terebellida</taxon>
        <taxon>Terebelliformia</taxon>
        <taxon>Alvinellidae</taxon>
        <taxon>Paralvinella</taxon>
    </lineage>
</organism>
<dbReference type="Gene3D" id="2.70.170.10">
    <property type="entry name" value="Neurotransmitter-gated ion-channel ligand-binding domain"/>
    <property type="match status" value="1"/>
</dbReference>